<dbReference type="Pfam" id="PF00884">
    <property type="entry name" value="Sulfatase"/>
    <property type="match status" value="1"/>
</dbReference>
<feature type="transmembrane region" description="Helical" evidence="1">
    <location>
        <begin position="12"/>
        <end position="30"/>
    </location>
</feature>
<dbReference type="InterPro" id="IPR052701">
    <property type="entry name" value="GAG_Ulvan_Degrading_Sulfatases"/>
</dbReference>
<evidence type="ECO:0000313" key="3">
    <source>
        <dbReference type="EMBL" id="OGL46275.1"/>
    </source>
</evidence>
<evidence type="ECO:0000256" key="1">
    <source>
        <dbReference type="SAM" id="Phobius"/>
    </source>
</evidence>
<dbReference type="CDD" id="cd16148">
    <property type="entry name" value="sulfatase_like"/>
    <property type="match status" value="1"/>
</dbReference>
<dbReference type="AlphaFoldDB" id="A0A1F7RXI6"/>
<keyword evidence="1" id="KW-1133">Transmembrane helix</keyword>
<keyword evidence="1" id="KW-0812">Transmembrane</keyword>
<dbReference type="PANTHER" id="PTHR43751">
    <property type="entry name" value="SULFATASE"/>
    <property type="match status" value="1"/>
</dbReference>
<feature type="domain" description="Sulfatase N-terminal" evidence="2">
    <location>
        <begin position="39"/>
        <end position="344"/>
    </location>
</feature>
<gene>
    <name evidence="3" type="ORF">A2161_14875</name>
</gene>
<proteinExistence type="predicted"/>
<organism evidence="3 4">
    <name type="scientific">Candidatus Schekmanbacteria bacterium RBG_13_48_7</name>
    <dbReference type="NCBI Taxonomy" id="1817878"/>
    <lineage>
        <taxon>Bacteria</taxon>
        <taxon>Candidatus Schekmaniibacteriota</taxon>
    </lineage>
</organism>
<keyword evidence="1" id="KW-0472">Membrane</keyword>
<protein>
    <recommendedName>
        <fullName evidence="2">Sulfatase N-terminal domain-containing protein</fullName>
    </recommendedName>
</protein>
<sequence length="471" mass="53770">MIPNLLNNNLKTSVVFLFLLTVPIMVFSGCERNRVRNFSNVLLITLDTVRYDYIGACGNPGIKTPWLDLLSKRWIQFTEARSSVNSTNPSHASIFTSFHVRKHGLLANCNRLSDNVVTLAELCQKKGMVTGGFISSAILNAGLSGLDRGFQTYEEVNIEKITRTCDITTQIFLEWFNKNRANPFFAWLHLYDAHAPYKPPVPYNRIYYPDLKSPDSNLENPLSESLKTAMKDGFIEWLWNTSDIKFPPAQYMGAISFIDEQIGKVFINLKKSELFDKTLIVITADHGESLGEHDIFYLHITVFDNDLRVPLIIYSGNKQYKNKFIVDPVSLVDVLPTIVEMADINVPHNVKEAWDGQSLVPLFEGKKSGKQKNKYIIAERDGLDATTFINGQWKYLVKRLAQKKGGDDKLEFLYNIFTDPQENINYMDSEQVVGDRFRKDVQLWLETIQAVGITKIGENAKKILYSLQYIH</sequence>
<dbReference type="SUPFAM" id="SSF53649">
    <property type="entry name" value="Alkaline phosphatase-like"/>
    <property type="match status" value="1"/>
</dbReference>
<evidence type="ECO:0000313" key="4">
    <source>
        <dbReference type="Proteomes" id="UP000179266"/>
    </source>
</evidence>
<reference evidence="3 4" key="1">
    <citation type="journal article" date="2016" name="Nat. Commun.">
        <title>Thousands of microbial genomes shed light on interconnected biogeochemical processes in an aquifer system.</title>
        <authorList>
            <person name="Anantharaman K."/>
            <person name="Brown C.T."/>
            <person name="Hug L.A."/>
            <person name="Sharon I."/>
            <person name="Castelle C.J."/>
            <person name="Probst A.J."/>
            <person name="Thomas B.C."/>
            <person name="Singh A."/>
            <person name="Wilkins M.J."/>
            <person name="Karaoz U."/>
            <person name="Brodie E.L."/>
            <person name="Williams K.H."/>
            <person name="Hubbard S.S."/>
            <person name="Banfield J.F."/>
        </authorList>
    </citation>
    <scope>NUCLEOTIDE SEQUENCE [LARGE SCALE GENOMIC DNA]</scope>
</reference>
<accession>A0A1F7RXI6</accession>
<dbReference type="Proteomes" id="UP000179266">
    <property type="component" value="Unassembled WGS sequence"/>
</dbReference>
<dbReference type="Gene3D" id="3.40.720.10">
    <property type="entry name" value="Alkaline Phosphatase, subunit A"/>
    <property type="match status" value="1"/>
</dbReference>
<dbReference type="InterPro" id="IPR017850">
    <property type="entry name" value="Alkaline_phosphatase_core_sf"/>
</dbReference>
<dbReference type="EMBL" id="MGDD01000138">
    <property type="protein sequence ID" value="OGL46275.1"/>
    <property type="molecule type" value="Genomic_DNA"/>
</dbReference>
<dbReference type="InterPro" id="IPR000917">
    <property type="entry name" value="Sulfatase_N"/>
</dbReference>
<evidence type="ECO:0000259" key="2">
    <source>
        <dbReference type="Pfam" id="PF00884"/>
    </source>
</evidence>
<dbReference type="PANTHER" id="PTHR43751:SF3">
    <property type="entry name" value="SULFATASE N-TERMINAL DOMAIN-CONTAINING PROTEIN"/>
    <property type="match status" value="1"/>
</dbReference>
<comment type="caution">
    <text evidence="3">The sequence shown here is derived from an EMBL/GenBank/DDBJ whole genome shotgun (WGS) entry which is preliminary data.</text>
</comment>
<name>A0A1F7RXI6_9BACT</name>